<feature type="region of interest" description="Disordered" evidence="1">
    <location>
        <begin position="74"/>
        <end position="154"/>
    </location>
</feature>
<feature type="compositionally biased region" description="Polar residues" evidence="1">
    <location>
        <begin position="2089"/>
        <end position="2107"/>
    </location>
</feature>
<gene>
    <name evidence="3" type="ORF">C7U56_06395</name>
</gene>
<evidence type="ECO:0000313" key="4">
    <source>
        <dbReference type="Proteomes" id="UP000241048"/>
    </source>
</evidence>
<dbReference type="SUPFAM" id="SSF69360">
    <property type="entry name" value="Cell wall binding repeat"/>
    <property type="match status" value="1"/>
</dbReference>
<dbReference type="InterPro" id="IPR008964">
    <property type="entry name" value="Invasin/intimin_cell_adhesion"/>
</dbReference>
<sequence>MKKKYKRALAAALAAVMIWNTCDWHPQVLAGSSVQYIEEVKELSDEILHQEVPYGTKYKDLELPDKLKVRVLAEEASDEEDGAEKIATPSELQSGDGKVETEKKSQTLSSSETDGTVRKASPSEADATEKSEIGGVDDTEQKASPSDADGTKTDKNWKEVKVRWVLDETFSEKDTYDGETPGTYVFDAELKSSRYELDTGFLPSIEVTVLPEEKGPAIIGFSELDETVAVQKLPLGAKESDIILPDILEVEVEEADETLAEDSQNVHLVKAVDKGTEKDTDAETAVWQISGITWKLDEEQSDLPEFHGGISEKDYFEEFDEDGEPVETSTKTWAGYEEANQDYNGCAYVYTPVLPEELSKFEVADTADLPEIYVMVGDAGVELLVDAPYDLNGNYLVIDKDNVSSLDGKTITGTYHPTERLSEGRKIEGGIVIDNVTVNLTIENVNVGYGTDIIDDAAGILLKGKAKLNLTVQGKNSLAGTYSGAGIGVEKDATLVITEQSTGSLKAVGGACGAAGIGGKAGSTGYEGAKEEYGTGKIIIKGGTIEAEGGAYWVYAYNYHGGAGIGTGLYGIGGTIEILGGRITAAGGRETGAGIGGGAGGSVDKIVIGGARGKAPDITVSSYNNGESGYLGAAIGSGWNGVNGLQLSCGDIRILSGSVEVTGGNIGYGVLKPLPGNSMKGGSVTISEEVQLELPVESSIEPRGKCIYGKKIFQITAYDNQLSNGTYQADISLYQESDTEKATPVYQTNEEMNVSGFRGTIPDITQWMGYSGNMKMVVALKPSDGGTVKTMEGRVVLNKGTDETISVTLGEAAYQKTMALTIHDGRLKDDKNYTLTVQIGEEASEGGTAPDVVIYSSQKASGYQIKIDTVSWYTPLSGVVPVSVQVQEEGGEGENTDSFKVTGSLTMESEEETNLSLTIGEPLYPVRFHFYSSNVQAAENVSLTARRLAGAASETPVELKQEEGQFAFDGKLTIDAAAGNHAYALAYLPAGNYRFVINTGIAELGGSSGSFTLDSETVKAEVAGTDITVLNEAEALEGELDLSLGNISFSGADGKLTILYSKTDDSGKVVTAKLIDQSYDKSYRITSSKLVENYHLSVDTPASEELKLVLKSLTITPAEATAPIQINGESHVTTYLEGENKISINQSGEKVSPAGISVAKDAKLTIDSEPEQQGSIEVLNNTGVKGTGAAIGGNGGEDAGTIHIKGGTVIATSDSNGAAIGASARNSVKEIRISGGTITAETKSNGAGIGTGSAFGKKRTGKIVIAGGTVNASSLSGAGIGSGYGYAPGDPAITAKIEIHGGMITAYSGQGACIGSGKDSSSEVLIDGGTICLNNKEAWSRDAAHIGKGAANSTRAQTDVTIAGGTIHLINAGAYIKIPMIYGWEQVDGNWQKNTAKDGKDNPVYYTTADLTGIYENNTLVKKAGIEGEGSSYGFQDVRTDSNGKIYMYLPESEAVKASFGGVEFTGTVKADTDENVLERKQTSIDYQREVLKNTALYDLEYAESENSESWTKIRAGGEASLTKILDNQPENAREITLYVRKAAAGSTAGEAAAITIPVRPAKPDPIQITNVTKDSYLIKAGTAVSGCEYGISESVDGELQWQSGTWFKNRKPANTYYITLRVKATDNSFASKSADRLSVTTPDILRFQGPAGDVSFEANGTYGQTLSEIPVQLAEGFRVVNSRGTEVSGEWSFSKEQKGTQASSIYPEVKGTTAYQVEFSPEGASEGQYGNSLKRSVIPEISPKELTAVVTTPIEKPYDENTDIALAATVAIGTPGQNYTISGLKGRFEDANAGIDKTVTIDSSEAKVETGESAVNLQNYRIIYPAQTGTIHQIQGSVSIDSQAWTGEKTYGDDSFSLTGVNVEGDGALNYTSSDEKVLTVDAQGQVTIKGTGSAKVSITMEDGKNYIGTNTPADGTITIKKGTLALTLTAVNRTTGVQLSKGILGTEEEDFDIIARVQGVYQDKLQGYVHFYDNENPDADIVSVGEDGTAVLKWTKPGESFVGTHTIKAEFDCGEFNTWESRYNTPAPASLTFEISKAAPPAEDKPEDSDKPDNSDKPDQSGSQSSSSGRDKSSGSGATRRDPVRGRTNSITGILTGTANSTANDGKSHWMQDEHGWWLRFADSSYPKAEKRGTNGIAYAWEQVNGNWWAFDESGYIKTGWMRDEDYGGWFYLDPEHGMQTGWVLIDGKWHYFHPTSDGRKGILYVGRLTPDGYYVDENGVWDGKDRQ</sequence>
<dbReference type="SUPFAM" id="SSF49373">
    <property type="entry name" value="Invasin/intimin cell-adhesion fragments"/>
    <property type="match status" value="1"/>
</dbReference>
<dbReference type="Proteomes" id="UP000241048">
    <property type="component" value="Unassembled WGS sequence"/>
</dbReference>
<accession>A0A2T3FQG5</accession>
<organism evidence="3 4">
    <name type="scientific">Clostridium fessum</name>
    <dbReference type="NCBI Taxonomy" id="2126740"/>
    <lineage>
        <taxon>Bacteria</taxon>
        <taxon>Bacillati</taxon>
        <taxon>Bacillota</taxon>
        <taxon>Clostridia</taxon>
        <taxon>Eubacteriales</taxon>
        <taxon>Clostridiaceae</taxon>
        <taxon>Clostridium</taxon>
    </lineage>
</organism>
<feature type="region of interest" description="Disordered" evidence="1">
    <location>
        <begin position="2041"/>
        <end position="2110"/>
    </location>
</feature>
<name>A0A2T3FQG5_9CLOT</name>
<comment type="caution">
    <text evidence="3">The sequence shown here is derived from an EMBL/GenBank/DDBJ whole genome shotgun (WGS) entry which is preliminary data.</text>
</comment>
<feature type="compositionally biased region" description="Basic and acidic residues" evidence="1">
    <location>
        <begin position="2071"/>
        <end position="2087"/>
    </location>
</feature>
<dbReference type="Gene3D" id="2.10.270.10">
    <property type="entry name" value="Cholin Binding"/>
    <property type="match status" value="1"/>
</dbReference>
<reference evidence="3 4" key="1">
    <citation type="submission" date="2018-03" db="EMBL/GenBank/DDBJ databases">
        <title>Lachnoclostridium SNUG30386 gen.nov., sp.nov., isolated from human faeces.</title>
        <authorList>
            <person name="Seo B."/>
            <person name="Jeon K."/>
            <person name="Ko G."/>
        </authorList>
    </citation>
    <scope>NUCLEOTIDE SEQUENCE [LARGE SCALE GENOMIC DNA]</scope>
    <source>
        <strain evidence="3 4">SNUG30386</strain>
    </source>
</reference>
<dbReference type="Pfam" id="PF18657">
    <property type="entry name" value="YDG"/>
    <property type="match status" value="1"/>
</dbReference>
<evidence type="ECO:0000256" key="1">
    <source>
        <dbReference type="SAM" id="MobiDB-lite"/>
    </source>
</evidence>
<keyword evidence="4" id="KW-1185">Reference proteome</keyword>
<feature type="compositionally biased region" description="Basic and acidic residues" evidence="1">
    <location>
        <begin position="2044"/>
        <end position="2061"/>
    </location>
</feature>
<feature type="domain" description="YDG" evidence="2">
    <location>
        <begin position="1744"/>
        <end position="1823"/>
    </location>
</feature>
<dbReference type="InterPro" id="IPR041248">
    <property type="entry name" value="YDG"/>
</dbReference>
<protein>
    <recommendedName>
        <fullName evidence="2">YDG domain-containing protein</fullName>
    </recommendedName>
</protein>
<dbReference type="RefSeq" id="WP_107000645.1">
    <property type="nucleotide sequence ID" value="NZ_PYLO01000002.1"/>
</dbReference>
<evidence type="ECO:0000313" key="3">
    <source>
        <dbReference type="EMBL" id="PST37526.1"/>
    </source>
</evidence>
<dbReference type="Gene3D" id="2.60.40.1080">
    <property type="match status" value="1"/>
</dbReference>
<dbReference type="EMBL" id="PYLO01000002">
    <property type="protein sequence ID" value="PST37526.1"/>
    <property type="molecule type" value="Genomic_DNA"/>
</dbReference>
<proteinExistence type="predicted"/>
<evidence type="ECO:0000259" key="2">
    <source>
        <dbReference type="Pfam" id="PF18657"/>
    </source>
</evidence>